<dbReference type="Pfam" id="PF00623">
    <property type="entry name" value="RNA_pol_Rpb1_2"/>
    <property type="match status" value="2"/>
</dbReference>
<dbReference type="Pfam" id="PF04998">
    <property type="entry name" value="RNA_pol_Rpb1_5"/>
    <property type="match status" value="1"/>
</dbReference>
<feature type="binding site" evidence="7">
    <location>
        <position position="81"/>
    </location>
    <ligand>
        <name>Zn(2+)</name>
        <dbReference type="ChEBI" id="CHEBI:29105"/>
        <label>1</label>
    </ligand>
</feature>
<feature type="binding site" evidence="7">
    <location>
        <position position="66"/>
    </location>
    <ligand>
        <name>Zn(2+)</name>
        <dbReference type="ChEBI" id="CHEBI:29105"/>
        <label>1</label>
    </ligand>
</feature>
<comment type="similarity">
    <text evidence="7 8">Belongs to the RNA polymerase beta' chain family.</text>
</comment>
<keyword evidence="3 7" id="KW-0548">Nucleotidyltransferase</keyword>
<feature type="binding site" evidence="7">
    <location>
        <position position="474"/>
    </location>
    <ligand>
        <name>Mg(2+)</name>
        <dbReference type="ChEBI" id="CHEBI:18420"/>
    </ligand>
</feature>
<keyword evidence="11" id="KW-1185">Reference proteome</keyword>
<keyword evidence="7" id="KW-0862">Zinc</keyword>
<reference evidence="10 11" key="1">
    <citation type="submission" date="2018-09" db="EMBL/GenBank/DDBJ databases">
        <title>Comparative Genomics of Wolbachia-Cardinium Dual Endosymbiosis in a Plant-Parasitic Nematode.</title>
        <authorList>
            <person name="Brown A.M.V."/>
            <person name="Wasala S.K."/>
            <person name="Howe D.K."/>
            <person name="Peetz A.B."/>
            <person name="Zasada I.A."/>
            <person name="Denver D.R."/>
        </authorList>
    </citation>
    <scope>NUCLEOTIDE SEQUENCE [LARGE SCALE GENOMIC DNA]</scope>
    <source>
        <strain evidence="10 11">Pp_1</strain>
    </source>
</reference>
<comment type="caution">
    <text evidence="10">The sequence shown here is derived from an EMBL/GenBank/DDBJ whole genome shotgun (WGS) entry which is preliminary data.</text>
</comment>
<feature type="binding site" evidence="7">
    <location>
        <position position="478"/>
    </location>
    <ligand>
        <name>Mg(2+)</name>
        <dbReference type="ChEBI" id="CHEBI:18420"/>
    </ligand>
</feature>
<dbReference type="GO" id="GO:0003677">
    <property type="term" value="F:DNA binding"/>
    <property type="evidence" value="ECO:0007669"/>
    <property type="project" value="UniProtKB-UniRule"/>
</dbReference>
<evidence type="ECO:0000256" key="2">
    <source>
        <dbReference type="ARBA" id="ARBA00022679"/>
    </source>
</evidence>
<feature type="binding site" evidence="7">
    <location>
        <position position="68"/>
    </location>
    <ligand>
        <name>Zn(2+)</name>
        <dbReference type="ChEBI" id="CHEBI:29105"/>
        <label>1</label>
    </ligand>
</feature>
<dbReference type="Gene3D" id="1.10.1790.20">
    <property type="match status" value="1"/>
</dbReference>
<dbReference type="Proteomes" id="UP000270927">
    <property type="component" value="Unassembled WGS sequence"/>
</dbReference>
<dbReference type="GO" id="GO:0000428">
    <property type="term" value="C:DNA-directed RNA polymerase complex"/>
    <property type="evidence" value="ECO:0007669"/>
    <property type="project" value="UniProtKB-KW"/>
</dbReference>
<dbReference type="InterPro" id="IPR044893">
    <property type="entry name" value="RNA_pol_Rpb1_clamp_domain"/>
</dbReference>
<evidence type="ECO:0000256" key="8">
    <source>
        <dbReference type="RuleBase" id="RU004279"/>
    </source>
</evidence>
<organism evidence="10 11">
    <name type="scientific">Candidatus Cardinium hertigii</name>
    <dbReference type="NCBI Taxonomy" id="247481"/>
    <lineage>
        <taxon>Bacteria</taxon>
        <taxon>Pseudomonadati</taxon>
        <taxon>Bacteroidota</taxon>
        <taxon>Cytophagia</taxon>
        <taxon>Cytophagales</taxon>
        <taxon>Amoebophilaceae</taxon>
        <taxon>Candidatus Cardinium</taxon>
    </lineage>
</organism>
<dbReference type="NCBIfam" id="TIGR02386">
    <property type="entry name" value="rpoC_TIGR"/>
    <property type="match status" value="1"/>
</dbReference>
<feature type="binding site" evidence="7">
    <location>
        <position position="897"/>
    </location>
    <ligand>
        <name>Zn(2+)</name>
        <dbReference type="ChEBI" id="CHEBI:29105"/>
        <label>2</label>
    </ligand>
</feature>
<dbReference type="EMBL" id="RARA01000024">
    <property type="protein sequence ID" value="ROT47324.1"/>
    <property type="molecule type" value="Genomic_DNA"/>
</dbReference>
<dbReference type="Gene3D" id="1.10.40.90">
    <property type="match status" value="1"/>
</dbReference>
<keyword evidence="1 7" id="KW-0240">DNA-directed RNA polymerase</keyword>
<dbReference type="InterPro" id="IPR007081">
    <property type="entry name" value="RNA_pol_Rpb1_5"/>
</dbReference>
<comment type="catalytic activity">
    <reaction evidence="6 7 8">
        <text>RNA(n) + a ribonucleoside 5'-triphosphate = RNA(n+1) + diphosphate</text>
        <dbReference type="Rhea" id="RHEA:21248"/>
        <dbReference type="Rhea" id="RHEA-COMP:14527"/>
        <dbReference type="Rhea" id="RHEA-COMP:17342"/>
        <dbReference type="ChEBI" id="CHEBI:33019"/>
        <dbReference type="ChEBI" id="CHEBI:61557"/>
        <dbReference type="ChEBI" id="CHEBI:140395"/>
        <dbReference type="EC" id="2.7.7.6"/>
    </reaction>
</comment>
<evidence type="ECO:0000256" key="3">
    <source>
        <dbReference type="ARBA" id="ARBA00022695"/>
    </source>
</evidence>
<keyword evidence="4 7" id="KW-0479">Metal-binding</keyword>
<keyword evidence="7" id="KW-0460">Magnesium</keyword>
<dbReference type="Pfam" id="PF04983">
    <property type="entry name" value="RNA_pol_Rpb1_3"/>
    <property type="match status" value="1"/>
</dbReference>
<dbReference type="Pfam" id="PF05000">
    <property type="entry name" value="RNA_pol_Rpb1_4"/>
    <property type="match status" value="1"/>
</dbReference>
<dbReference type="EC" id="2.7.7.6" evidence="7"/>
<dbReference type="PANTHER" id="PTHR19376:SF54">
    <property type="entry name" value="DNA-DIRECTED RNA POLYMERASE SUBUNIT BETA"/>
    <property type="match status" value="1"/>
</dbReference>
<comment type="cofactor">
    <cofactor evidence="7">
        <name>Zn(2+)</name>
        <dbReference type="ChEBI" id="CHEBI:29105"/>
    </cofactor>
    <text evidence="7">Binds 2 Zn(2+) ions per subunit.</text>
</comment>
<dbReference type="Pfam" id="PF04997">
    <property type="entry name" value="RNA_pol_Rpb1_1"/>
    <property type="match status" value="1"/>
</dbReference>
<proteinExistence type="inferred from homology"/>
<dbReference type="CDD" id="cd01609">
    <property type="entry name" value="RNAP_beta'_N"/>
    <property type="match status" value="1"/>
</dbReference>
<dbReference type="SUPFAM" id="SSF64484">
    <property type="entry name" value="beta and beta-prime subunits of DNA dependent RNA-polymerase"/>
    <property type="match status" value="1"/>
</dbReference>
<dbReference type="InterPro" id="IPR007080">
    <property type="entry name" value="RNA_pol_Rpb1_1"/>
</dbReference>
<dbReference type="Gene3D" id="1.10.150.390">
    <property type="match status" value="1"/>
</dbReference>
<feature type="binding site" evidence="7">
    <location>
        <position position="904"/>
    </location>
    <ligand>
        <name>Zn(2+)</name>
        <dbReference type="ChEBI" id="CHEBI:29105"/>
        <label>2</label>
    </ligand>
</feature>
<dbReference type="InterPro" id="IPR007083">
    <property type="entry name" value="RNA_pol_Rpb1_4"/>
</dbReference>
<comment type="function">
    <text evidence="7 8">DNA-dependent RNA polymerase catalyzes the transcription of DNA into RNA using the four ribonucleoside triphosphates as substrates.</text>
</comment>
<dbReference type="Gene3D" id="4.10.860.120">
    <property type="entry name" value="RNA polymerase II, clamp domain"/>
    <property type="match status" value="1"/>
</dbReference>
<dbReference type="GO" id="GO:0003899">
    <property type="term" value="F:DNA-directed RNA polymerase activity"/>
    <property type="evidence" value="ECO:0007669"/>
    <property type="project" value="UniProtKB-UniRule"/>
</dbReference>
<dbReference type="InterPro" id="IPR000722">
    <property type="entry name" value="RNA_pol_asu"/>
</dbReference>
<dbReference type="InterPro" id="IPR045867">
    <property type="entry name" value="DNA-dir_RpoC_beta_prime"/>
</dbReference>
<dbReference type="HAMAP" id="MF_01322">
    <property type="entry name" value="RNApol_bact_RpoC"/>
    <property type="match status" value="1"/>
</dbReference>
<dbReference type="GO" id="GO:0008270">
    <property type="term" value="F:zinc ion binding"/>
    <property type="evidence" value="ECO:0007669"/>
    <property type="project" value="UniProtKB-UniRule"/>
</dbReference>
<dbReference type="InterPro" id="IPR042102">
    <property type="entry name" value="RNA_pol_Rpb1_3_sf"/>
</dbReference>
<accession>A0A3N2QBY2</accession>
<evidence type="ECO:0000259" key="9">
    <source>
        <dbReference type="SMART" id="SM00663"/>
    </source>
</evidence>
<evidence type="ECO:0000313" key="10">
    <source>
        <dbReference type="EMBL" id="ROT47324.1"/>
    </source>
</evidence>
<dbReference type="InterPro" id="IPR038120">
    <property type="entry name" value="Rpb1_funnel_sf"/>
</dbReference>
<evidence type="ECO:0000256" key="1">
    <source>
        <dbReference type="ARBA" id="ARBA00022478"/>
    </source>
</evidence>
<evidence type="ECO:0000256" key="7">
    <source>
        <dbReference type="HAMAP-Rule" id="MF_01322"/>
    </source>
</evidence>
<dbReference type="GO" id="GO:0000287">
    <property type="term" value="F:magnesium ion binding"/>
    <property type="evidence" value="ECO:0007669"/>
    <property type="project" value="UniProtKB-UniRule"/>
</dbReference>
<feature type="binding site" evidence="7">
    <location>
        <position position="823"/>
    </location>
    <ligand>
        <name>Zn(2+)</name>
        <dbReference type="ChEBI" id="CHEBI:29105"/>
        <label>2</label>
    </ligand>
</feature>
<feature type="binding site" evidence="7">
    <location>
        <position position="476"/>
    </location>
    <ligand>
        <name>Mg(2+)</name>
        <dbReference type="ChEBI" id="CHEBI:18420"/>
    </ligand>
</feature>
<dbReference type="InterPro" id="IPR007066">
    <property type="entry name" value="RNA_pol_Rpb1_3"/>
</dbReference>
<dbReference type="InterPro" id="IPR006592">
    <property type="entry name" value="RNA_pol_N"/>
</dbReference>
<comment type="cofactor">
    <cofactor evidence="7">
        <name>Mg(2+)</name>
        <dbReference type="ChEBI" id="CHEBI:18420"/>
    </cofactor>
    <text evidence="7">Binds 1 Mg(2+) ion per subunit.</text>
</comment>
<feature type="binding site" evidence="7">
    <location>
        <position position="84"/>
    </location>
    <ligand>
        <name>Zn(2+)</name>
        <dbReference type="ChEBI" id="CHEBI:29105"/>
        <label>1</label>
    </ligand>
</feature>
<evidence type="ECO:0000256" key="5">
    <source>
        <dbReference type="ARBA" id="ARBA00023163"/>
    </source>
</evidence>
<dbReference type="GO" id="GO:0006351">
    <property type="term" value="P:DNA-templated transcription"/>
    <property type="evidence" value="ECO:0007669"/>
    <property type="project" value="UniProtKB-UniRule"/>
</dbReference>
<dbReference type="Gene3D" id="1.10.132.30">
    <property type="match status" value="1"/>
</dbReference>
<dbReference type="CDD" id="cd02655">
    <property type="entry name" value="RNAP_beta'_C"/>
    <property type="match status" value="1"/>
</dbReference>
<name>A0A3N2QBY2_9BACT</name>
<feature type="domain" description="RNA polymerase N-terminal" evidence="9">
    <location>
        <begin position="249"/>
        <end position="528"/>
    </location>
</feature>
<dbReference type="SMART" id="SM00663">
    <property type="entry name" value="RPOLA_N"/>
    <property type="match status" value="1"/>
</dbReference>
<comment type="subunit">
    <text evidence="7">The RNAP catalytic core consists of 2 alpha, 1 beta, 1 beta' and 1 omega subunit. When a sigma factor is associated with the core the holoenzyme is formed, which can initiate transcription.</text>
</comment>
<feature type="binding site" evidence="7">
    <location>
        <position position="907"/>
    </location>
    <ligand>
        <name>Zn(2+)</name>
        <dbReference type="ChEBI" id="CHEBI:29105"/>
        <label>2</label>
    </ligand>
</feature>
<dbReference type="PANTHER" id="PTHR19376">
    <property type="entry name" value="DNA-DIRECTED RNA POLYMERASE"/>
    <property type="match status" value="1"/>
</dbReference>
<protein>
    <recommendedName>
        <fullName evidence="7">DNA-directed RNA polymerase subunit beta'</fullName>
        <shortName evidence="7">RNAP subunit beta'</shortName>
        <ecNumber evidence="7">2.7.7.6</ecNumber>
    </recommendedName>
    <alternativeName>
        <fullName evidence="7">RNA polymerase subunit beta'</fullName>
    </alternativeName>
    <alternativeName>
        <fullName evidence="7">Transcriptase subunit beta'</fullName>
    </alternativeName>
</protein>
<dbReference type="OrthoDB" id="9815296at2"/>
<evidence type="ECO:0000313" key="11">
    <source>
        <dbReference type="Proteomes" id="UP000270927"/>
    </source>
</evidence>
<evidence type="ECO:0000256" key="6">
    <source>
        <dbReference type="ARBA" id="ARBA00048552"/>
    </source>
</evidence>
<evidence type="ECO:0000256" key="4">
    <source>
        <dbReference type="ARBA" id="ARBA00022723"/>
    </source>
</evidence>
<dbReference type="Gene3D" id="2.40.40.20">
    <property type="match status" value="1"/>
</dbReference>
<keyword evidence="5 7" id="KW-0804">Transcription</keyword>
<gene>
    <name evidence="7 10" type="primary">rpoC</name>
    <name evidence="10" type="ORF">EDM02_02695</name>
</gene>
<dbReference type="Gene3D" id="2.40.50.100">
    <property type="match status" value="3"/>
</dbReference>
<dbReference type="Gene3D" id="1.10.274.100">
    <property type="entry name" value="RNA polymerase Rpb1, domain 3"/>
    <property type="match status" value="1"/>
</dbReference>
<dbReference type="InterPro" id="IPR012754">
    <property type="entry name" value="DNA-dir_RpoC_beta_prime_bact"/>
</dbReference>
<sequence length="1436" mass="160740">MKFRKNNSQSIEFSGIVASLSSPEVILSRSSGEVTLPETINYRTYKPETKGLFCERIFGPVKDWECHCGKYKGIRYKGIVCDRCGVEIAEKKQRRERVGHIELVVPVTHIWYFRVLPSKISYLLGIPTKKVEQIVYYERYVVIQPGIKQENGIAAMDLLSEDEYLDILDQLPPENQLLSNSDPHKFIAQIGSEAIERIIKMLDLEKLTIELREQLLNDTSQQRRLEIVKRLKIVEGFRDTNKQIENRPEWMVMRILPVIPPELRPLFSLGGGKFATSDLNDLYRRVIIRNNRLKRLLDIKAPQIIIRNEMRMLQEAVDSLFDNSRKVNSVASEGIRPLKSLSDMLKGKQGRFRQNLLGKRVDYSGRSVIVVGPELLLHECGLPKEMALELFMPFIIRRLIERGVAETVKAAKKLIEEKEPVIWDVLENVLKGHPVLLNRAPTLHRLGIQAFQPKMIEGKAIQLHPLVCTAFNADFDGDQMAVHVPLCQEAIAETSLLMLASCNVLNPSNGVPITIPSRDMILGLHYLTKGRRSTPDDCVLGEGMCFYASQEVLMALAHEKISKNAYIKLRMATKHADGSTAHTLMETTVGRVIFNEYCPDGMEFVNETLNVRNMQRIVSDMYSKFGTVATVKFLDNIKTLGFEAAFKAGMTIGLDDVKIPATKSLLIAQATEEVESIGDNYMLGLITDNERYNQVIDVWTRTNTRITNELMEQLEQDQHSFNSVYMMMSSGARGSREQVRQLGGMKGLITRPKKSTQGAVGEIIEHPIISNFQEGLNVIEYFISTHGARKGLADTALKTADAGYLTRRLVDVSQDLTVIMEDCGTIKGITVQAVQVENRVVESLAERVLGRVVVDDVIDPKTGALLIHRGSEINEQMASKIEAAGIDEIFIRSVLTCDLSQGVCVKCYGRNLATCNTVSVGEAVGVIAAQSIGQPGTQLTMRTFQVGGIASNIVVESKVKAKYAGTIHFEELMVTHYSDENGEMVEVVMSRSSELKIINPITKKILMSTHIPYGAHLKVKNNQQVSYDQELYHWDPYNVVLLATQDGLVSFLDLEEGITYQEEFDEQTGRKAKVMIESRDKTKHPSIVLRDVNNKTVASYSLPIKAQLAVEIGDKVYKGEVLAKVPRIINQSRDITGGLPRVVELFEARKPANTAFISELSGIVTYGGIKRGNRTIIIESKEGIQVKYMIPLSKHILVQDNDYVKVGELITDGAVAASDLLVTKGPVVAQEYILNELQSVYRLQGEKINNKHIEIIIKQMMRKVEVIDPGDTTLLHGQIIDKVKFFEENDRIRDQYIIIELGDSKLFKLGQFVPHRRLLQENEKLQQQGLAVVQARVVELAIAQPRLQGITQTSLATESFLSAASFQETSKVLSDAAISAKYDKLKGLKENIIAGHLIPAGTGMQKYRKLVVTSKKEYDALVGAKTHVAEVMSGNN</sequence>
<dbReference type="RefSeq" id="WP_123662833.1">
    <property type="nucleotide sequence ID" value="NZ_RARA01000024.1"/>
</dbReference>
<keyword evidence="2 7" id="KW-0808">Transferase</keyword>